<dbReference type="GO" id="GO:0005886">
    <property type="term" value="C:plasma membrane"/>
    <property type="evidence" value="ECO:0007669"/>
    <property type="project" value="TreeGrafter"/>
</dbReference>
<evidence type="ECO:0008006" key="9">
    <source>
        <dbReference type="Google" id="ProtNLM"/>
    </source>
</evidence>
<protein>
    <recommendedName>
        <fullName evidence="9">Ammonia transport outward protein 2</fullName>
    </recommendedName>
</protein>
<dbReference type="Proteomes" id="UP000449547">
    <property type="component" value="Unassembled WGS sequence"/>
</dbReference>
<feature type="transmembrane region" description="Helical" evidence="6">
    <location>
        <begin position="132"/>
        <end position="156"/>
    </location>
</feature>
<accession>A0A642UTW4</accession>
<evidence type="ECO:0000256" key="1">
    <source>
        <dbReference type="ARBA" id="ARBA00004141"/>
    </source>
</evidence>
<evidence type="ECO:0000256" key="6">
    <source>
        <dbReference type="SAM" id="Phobius"/>
    </source>
</evidence>
<comment type="similarity">
    <text evidence="2">Belongs to the acetate uptake transporter (AceTr) (TC 2.A.96) family.</text>
</comment>
<dbReference type="PANTHER" id="PTHR31123:SF1">
    <property type="entry name" value="ACCUMULATION OF DYADS PROTEIN 2-RELATED"/>
    <property type="match status" value="1"/>
</dbReference>
<evidence type="ECO:0000256" key="2">
    <source>
        <dbReference type="ARBA" id="ARBA00005587"/>
    </source>
</evidence>
<gene>
    <name evidence="7" type="ORF">DIURU_001466</name>
</gene>
<dbReference type="InterPro" id="IPR000791">
    <property type="entry name" value="Gpr1/Fun34/SatP-like"/>
</dbReference>
<comment type="caution">
    <text evidence="7">The sequence shown here is derived from an EMBL/GenBank/DDBJ whole genome shotgun (WGS) entry which is preliminary data.</text>
</comment>
<feature type="transmembrane region" description="Helical" evidence="6">
    <location>
        <begin position="192"/>
        <end position="212"/>
    </location>
</feature>
<dbReference type="InterPro" id="IPR051633">
    <property type="entry name" value="AceTr"/>
</dbReference>
<dbReference type="GeneID" id="54780119"/>
<dbReference type="GO" id="GO:0015123">
    <property type="term" value="F:acetate transmembrane transporter activity"/>
    <property type="evidence" value="ECO:0007669"/>
    <property type="project" value="TreeGrafter"/>
</dbReference>
<dbReference type="EMBL" id="SWFT01000048">
    <property type="protein sequence ID" value="KAA8905393.1"/>
    <property type="molecule type" value="Genomic_DNA"/>
</dbReference>
<dbReference type="OrthoDB" id="3648309at2759"/>
<evidence type="ECO:0000256" key="4">
    <source>
        <dbReference type="ARBA" id="ARBA00022989"/>
    </source>
</evidence>
<keyword evidence="4 6" id="KW-1133">Transmembrane helix</keyword>
<dbReference type="AlphaFoldDB" id="A0A642UTW4"/>
<feature type="transmembrane region" description="Helical" evidence="6">
    <location>
        <begin position="168"/>
        <end position="186"/>
    </location>
</feature>
<comment type="subcellular location">
    <subcellularLocation>
        <location evidence="1">Membrane</location>
        <topology evidence="1">Multi-pass membrane protein</topology>
    </subcellularLocation>
</comment>
<keyword evidence="8" id="KW-1185">Reference proteome</keyword>
<evidence type="ECO:0000256" key="3">
    <source>
        <dbReference type="ARBA" id="ARBA00022692"/>
    </source>
</evidence>
<feature type="transmembrane region" description="Helical" evidence="6">
    <location>
        <begin position="101"/>
        <end position="120"/>
    </location>
</feature>
<evidence type="ECO:0000313" key="8">
    <source>
        <dbReference type="Proteomes" id="UP000449547"/>
    </source>
</evidence>
<feature type="transmembrane region" description="Helical" evidence="6">
    <location>
        <begin position="68"/>
        <end position="89"/>
    </location>
</feature>
<dbReference type="OMA" id="INTFAGW"/>
<sequence>MSSSSESIIKETTGTYSLDQPCSRVEVCGESGEFVILGGRKYHREDLTRAFAGTFQVERYSTGPTHSFANPAPVGLAGFGLTTVVLGLFIANAKHIHQPQLIVGCCMFAGGVLLFLSGTWELVMGNTFGGTAFVSYGTFWFSFGAITIPGFGIAEAYGEDADQLNQAIGHWLLGWVIFTLICWAFTLKATWAFFITFTFLEATFVVLMAAYYSGSANVMKGGGILAVITGFMGWFCGYAGIANRSNTYSFFIPPSLPMPLIGKKG</sequence>
<keyword evidence="3 6" id="KW-0812">Transmembrane</keyword>
<dbReference type="VEuPathDB" id="FungiDB:DIURU_001466"/>
<organism evidence="7 8">
    <name type="scientific">Diutina rugosa</name>
    <name type="common">Yeast</name>
    <name type="synonym">Candida rugosa</name>
    <dbReference type="NCBI Taxonomy" id="5481"/>
    <lineage>
        <taxon>Eukaryota</taxon>
        <taxon>Fungi</taxon>
        <taxon>Dikarya</taxon>
        <taxon>Ascomycota</taxon>
        <taxon>Saccharomycotina</taxon>
        <taxon>Pichiomycetes</taxon>
        <taxon>Debaryomycetaceae</taxon>
        <taxon>Diutina</taxon>
    </lineage>
</organism>
<evidence type="ECO:0000256" key="5">
    <source>
        <dbReference type="ARBA" id="ARBA00023136"/>
    </source>
</evidence>
<dbReference type="Pfam" id="PF01184">
    <property type="entry name" value="Gpr1_Fun34_YaaH"/>
    <property type="match status" value="1"/>
</dbReference>
<feature type="transmembrane region" description="Helical" evidence="6">
    <location>
        <begin position="224"/>
        <end position="241"/>
    </location>
</feature>
<dbReference type="RefSeq" id="XP_034013694.1">
    <property type="nucleotide sequence ID" value="XM_034154012.1"/>
</dbReference>
<dbReference type="NCBIfam" id="NF038013">
    <property type="entry name" value="AceTr_1"/>
    <property type="match status" value="1"/>
</dbReference>
<name>A0A642UTW4_DIURU</name>
<proteinExistence type="inferred from homology"/>
<keyword evidence="5 6" id="KW-0472">Membrane</keyword>
<reference evidence="7 8" key="1">
    <citation type="submission" date="2019-07" db="EMBL/GenBank/DDBJ databases">
        <title>Genome assembly of two rare yeast pathogens: Diutina rugosa and Trichomonascus ciferrii.</title>
        <authorList>
            <person name="Mixao V."/>
            <person name="Saus E."/>
            <person name="Hansen A."/>
            <person name="Lass-Flor C."/>
            <person name="Gabaldon T."/>
        </authorList>
    </citation>
    <scope>NUCLEOTIDE SEQUENCE [LARGE SCALE GENOMIC DNA]</scope>
    <source>
        <strain evidence="7 8">CBS 613</strain>
    </source>
</reference>
<dbReference type="PANTHER" id="PTHR31123">
    <property type="entry name" value="ACCUMULATION OF DYADS PROTEIN 2-RELATED"/>
    <property type="match status" value="1"/>
</dbReference>
<evidence type="ECO:0000313" key="7">
    <source>
        <dbReference type="EMBL" id="KAA8905393.1"/>
    </source>
</evidence>